<gene>
    <name evidence="1" type="ORF">K452DRAFT_354989</name>
</gene>
<dbReference type="OrthoDB" id="5413827at2759"/>
<dbReference type="PANTHER" id="PTHR42085">
    <property type="entry name" value="F-BOX DOMAIN-CONTAINING PROTEIN"/>
    <property type="match status" value="1"/>
</dbReference>
<protein>
    <recommendedName>
        <fullName evidence="3">F-box domain-containing protein</fullName>
    </recommendedName>
</protein>
<name>A0A6A6BQU7_9PEZI</name>
<dbReference type="RefSeq" id="XP_033402201.1">
    <property type="nucleotide sequence ID" value="XM_033545925.1"/>
</dbReference>
<dbReference type="InterPro" id="IPR038883">
    <property type="entry name" value="AN11006-like"/>
</dbReference>
<proteinExistence type="predicted"/>
<dbReference type="Proteomes" id="UP000799438">
    <property type="component" value="Unassembled WGS sequence"/>
</dbReference>
<evidence type="ECO:0000313" key="2">
    <source>
        <dbReference type="Proteomes" id="UP000799438"/>
    </source>
</evidence>
<evidence type="ECO:0008006" key="3">
    <source>
        <dbReference type="Google" id="ProtNLM"/>
    </source>
</evidence>
<accession>A0A6A6BQU7</accession>
<evidence type="ECO:0000313" key="1">
    <source>
        <dbReference type="EMBL" id="KAF2146492.1"/>
    </source>
</evidence>
<organism evidence="1 2">
    <name type="scientific">Aplosporella prunicola CBS 121167</name>
    <dbReference type="NCBI Taxonomy" id="1176127"/>
    <lineage>
        <taxon>Eukaryota</taxon>
        <taxon>Fungi</taxon>
        <taxon>Dikarya</taxon>
        <taxon>Ascomycota</taxon>
        <taxon>Pezizomycotina</taxon>
        <taxon>Dothideomycetes</taxon>
        <taxon>Dothideomycetes incertae sedis</taxon>
        <taxon>Botryosphaeriales</taxon>
        <taxon>Aplosporellaceae</taxon>
        <taxon>Aplosporella</taxon>
    </lineage>
</organism>
<reference evidence="1" key="1">
    <citation type="journal article" date="2020" name="Stud. Mycol.">
        <title>101 Dothideomycetes genomes: a test case for predicting lifestyles and emergence of pathogens.</title>
        <authorList>
            <person name="Haridas S."/>
            <person name="Albert R."/>
            <person name="Binder M."/>
            <person name="Bloem J."/>
            <person name="Labutti K."/>
            <person name="Salamov A."/>
            <person name="Andreopoulos B."/>
            <person name="Baker S."/>
            <person name="Barry K."/>
            <person name="Bills G."/>
            <person name="Bluhm B."/>
            <person name="Cannon C."/>
            <person name="Castanera R."/>
            <person name="Culley D."/>
            <person name="Daum C."/>
            <person name="Ezra D."/>
            <person name="Gonzalez J."/>
            <person name="Henrissat B."/>
            <person name="Kuo A."/>
            <person name="Liang C."/>
            <person name="Lipzen A."/>
            <person name="Lutzoni F."/>
            <person name="Magnuson J."/>
            <person name="Mondo S."/>
            <person name="Nolan M."/>
            <person name="Ohm R."/>
            <person name="Pangilinan J."/>
            <person name="Park H.-J."/>
            <person name="Ramirez L."/>
            <person name="Alfaro M."/>
            <person name="Sun H."/>
            <person name="Tritt A."/>
            <person name="Yoshinaga Y."/>
            <person name="Zwiers L.-H."/>
            <person name="Turgeon B."/>
            <person name="Goodwin S."/>
            <person name="Spatafora J."/>
            <person name="Crous P."/>
            <person name="Grigoriev I."/>
        </authorList>
    </citation>
    <scope>NUCLEOTIDE SEQUENCE</scope>
    <source>
        <strain evidence="1">CBS 121167</strain>
    </source>
</reference>
<dbReference type="GeneID" id="54303431"/>
<dbReference type="PANTHER" id="PTHR42085:SF1">
    <property type="entry name" value="F-BOX DOMAIN-CONTAINING PROTEIN"/>
    <property type="match status" value="1"/>
</dbReference>
<keyword evidence="2" id="KW-1185">Reference proteome</keyword>
<sequence>MSESTSNEDAFEVSDDHTLEVPDHHSGHPTADSAVARDSIVTNSNQKAQLNQSASHFLRLPGELRNRIYELLLTSPYIRIREVSERDIRARSPHKLTLTTGLLLVNRQISQESISFIYANNRFMIETDILPYFVGMVGDSITYLTELMFTGLDLCRTFPPNYGRSGDSLYELTQPPLISSLLLGKASSIKWLSFSLSLYDCNIPSANCLAFLIYDYLYYWIKAVGKASGDKFAAMDRYTIWFAGDSDLCEKLSGVWEEERFQTTYRRRLRELIDGCTFPDEPYDGNILWDWTTSFKIAGH</sequence>
<dbReference type="AlphaFoldDB" id="A0A6A6BQU7"/>
<dbReference type="EMBL" id="ML995475">
    <property type="protein sequence ID" value="KAF2146492.1"/>
    <property type="molecule type" value="Genomic_DNA"/>
</dbReference>